<evidence type="ECO:0000313" key="2">
    <source>
        <dbReference type="Proteomes" id="UP001303046"/>
    </source>
</evidence>
<protein>
    <submittedName>
        <fullName evidence="1">Uncharacterized protein</fullName>
    </submittedName>
</protein>
<evidence type="ECO:0000313" key="1">
    <source>
        <dbReference type="EMBL" id="KAK6743455.1"/>
    </source>
</evidence>
<dbReference type="CTD" id="25349070"/>
<dbReference type="EMBL" id="JAVFWL010000003">
    <property type="protein sequence ID" value="KAK6743455.1"/>
    <property type="molecule type" value="Genomic_DNA"/>
</dbReference>
<organism evidence="1 2">
    <name type="scientific">Necator americanus</name>
    <name type="common">Human hookworm</name>
    <dbReference type="NCBI Taxonomy" id="51031"/>
    <lineage>
        <taxon>Eukaryota</taxon>
        <taxon>Metazoa</taxon>
        <taxon>Ecdysozoa</taxon>
        <taxon>Nematoda</taxon>
        <taxon>Chromadorea</taxon>
        <taxon>Rhabditida</taxon>
        <taxon>Rhabditina</taxon>
        <taxon>Rhabditomorpha</taxon>
        <taxon>Strongyloidea</taxon>
        <taxon>Ancylostomatidae</taxon>
        <taxon>Bunostominae</taxon>
        <taxon>Necator</taxon>
    </lineage>
</organism>
<reference evidence="1 2" key="1">
    <citation type="submission" date="2023-08" db="EMBL/GenBank/DDBJ databases">
        <title>A Necator americanus chromosomal reference genome.</title>
        <authorList>
            <person name="Ilik V."/>
            <person name="Petrzelkova K.J."/>
            <person name="Pardy F."/>
            <person name="Fuh T."/>
            <person name="Niatou-Singa F.S."/>
            <person name="Gouil Q."/>
            <person name="Baker L."/>
            <person name="Ritchie M.E."/>
            <person name="Jex A.R."/>
            <person name="Gazzola D."/>
            <person name="Li H."/>
            <person name="Toshio Fujiwara R."/>
            <person name="Zhan B."/>
            <person name="Aroian R.V."/>
            <person name="Pafco B."/>
            <person name="Schwarz E.M."/>
        </authorList>
    </citation>
    <scope>NUCLEOTIDE SEQUENCE [LARGE SCALE GENOMIC DNA]</scope>
    <source>
        <strain evidence="1 2">Aroian</strain>
        <tissue evidence="1">Whole animal</tissue>
    </source>
</reference>
<gene>
    <name evidence="1" type="primary">Necator_chrIII.g11375</name>
    <name evidence="1" type="ORF">RB195_010610</name>
</gene>
<keyword evidence="2" id="KW-1185">Reference proteome</keyword>
<dbReference type="KEGG" id="nai:NECAME_09041"/>
<comment type="caution">
    <text evidence="1">The sequence shown here is derived from an EMBL/GenBank/DDBJ whole genome shotgun (WGS) entry which is preliminary data.</text>
</comment>
<dbReference type="Proteomes" id="UP001303046">
    <property type="component" value="Unassembled WGS sequence"/>
</dbReference>
<accession>A0ABR1CZI9</accession>
<name>A0ABR1CZI9_NECAM</name>
<sequence length="99" mass="11058">MCNTLLIGEPVAVSSNSGLTSKLPSSIPTETMSERYHQQQMEKIKQLSDLKMQLQMAATEAAAAKAEAEKARQQLDNFLKQRESDVEEKSTDDSSRRNK</sequence>
<proteinExistence type="predicted"/>